<proteinExistence type="predicted"/>
<dbReference type="AlphaFoldDB" id="A0AAV7JD35"/>
<comment type="caution">
    <text evidence="2">The sequence shown here is derived from an EMBL/GenBank/DDBJ whole genome shotgun (WGS) entry which is preliminary data.</text>
</comment>
<dbReference type="SUPFAM" id="SSF51045">
    <property type="entry name" value="WW domain"/>
    <property type="match status" value="1"/>
</dbReference>
<dbReference type="InterPro" id="IPR001202">
    <property type="entry name" value="WW_dom"/>
</dbReference>
<feature type="domain" description="WW" evidence="1">
    <location>
        <begin position="121"/>
        <end position="154"/>
    </location>
</feature>
<dbReference type="Gene3D" id="2.20.70.10">
    <property type="match status" value="1"/>
</dbReference>
<dbReference type="PROSITE" id="PS01159">
    <property type="entry name" value="WW_DOMAIN_1"/>
    <property type="match status" value="1"/>
</dbReference>
<protein>
    <submittedName>
        <fullName evidence="2">Syntaxin-binding protein 4-like</fullName>
    </submittedName>
</protein>
<dbReference type="Pfam" id="PF00397">
    <property type="entry name" value="WW"/>
    <property type="match status" value="1"/>
</dbReference>
<dbReference type="SMART" id="SM00456">
    <property type="entry name" value="WW"/>
    <property type="match status" value="1"/>
</dbReference>
<evidence type="ECO:0000313" key="3">
    <source>
        <dbReference type="Proteomes" id="UP001165289"/>
    </source>
</evidence>
<dbReference type="Proteomes" id="UP001165289">
    <property type="component" value="Unassembled WGS sequence"/>
</dbReference>
<name>A0AAV7JD35_9METZ</name>
<keyword evidence="3" id="KW-1185">Reference proteome</keyword>
<dbReference type="InterPro" id="IPR036020">
    <property type="entry name" value="WW_dom_sf"/>
</dbReference>
<evidence type="ECO:0000313" key="2">
    <source>
        <dbReference type="EMBL" id="KAI6646708.1"/>
    </source>
</evidence>
<dbReference type="CDD" id="cd00201">
    <property type="entry name" value="WW"/>
    <property type="match status" value="1"/>
</dbReference>
<sequence>MKGNLALQFLSRSKQNNSKVNSKHFLFILAKILQYRYEVACEKLLQFCQLAHENLSEAQGSEVFVNYPRGIGETARRGNAVLGNPRPPPALANHTKFTNITLAQEAQETVAAVRKIISQASVLPKGWDEAFTEDGLKYYINYETQTTSWLHPITKTGHTKFSRQGIVTAPFTQPPKL</sequence>
<dbReference type="EMBL" id="JAKMXF010000354">
    <property type="protein sequence ID" value="KAI6646708.1"/>
    <property type="molecule type" value="Genomic_DNA"/>
</dbReference>
<accession>A0AAV7JD35</accession>
<dbReference type="FunFam" id="2.20.70.10:FF:000034">
    <property type="entry name" value="syntaxin-binding protein 4 isoform X1"/>
    <property type="match status" value="1"/>
</dbReference>
<gene>
    <name evidence="2" type="ORF">LOD99_12829</name>
</gene>
<dbReference type="PROSITE" id="PS50020">
    <property type="entry name" value="WW_DOMAIN_2"/>
    <property type="match status" value="1"/>
</dbReference>
<reference evidence="2 3" key="1">
    <citation type="journal article" date="2023" name="BMC Biol.">
        <title>The compact genome of the sponge Oopsacas minuta (Hexactinellida) is lacking key metazoan core genes.</title>
        <authorList>
            <person name="Santini S."/>
            <person name="Schenkelaars Q."/>
            <person name="Jourda C."/>
            <person name="Duchesne M."/>
            <person name="Belahbib H."/>
            <person name="Rocher C."/>
            <person name="Selva M."/>
            <person name="Riesgo A."/>
            <person name="Vervoort M."/>
            <person name="Leys S.P."/>
            <person name="Kodjabachian L."/>
            <person name="Le Bivic A."/>
            <person name="Borchiellini C."/>
            <person name="Claverie J.M."/>
            <person name="Renard E."/>
        </authorList>
    </citation>
    <scope>NUCLEOTIDE SEQUENCE [LARGE SCALE GENOMIC DNA]</scope>
    <source>
        <strain evidence="2">SPO-2</strain>
    </source>
</reference>
<evidence type="ECO:0000259" key="1">
    <source>
        <dbReference type="PROSITE" id="PS50020"/>
    </source>
</evidence>
<organism evidence="2 3">
    <name type="scientific">Oopsacas minuta</name>
    <dbReference type="NCBI Taxonomy" id="111878"/>
    <lineage>
        <taxon>Eukaryota</taxon>
        <taxon>Metazoa</taxon>
        <taxon>Porifera</taxon>
        <taxon>Hexactinellida</taxon>
        <taxon>Hexasterophora</taxon>
        <taxon>Lyssacinosida</taxon>
        <taxon>Leucopsacidae</taxon>
        <taxon>Oopsacas</taxon>
    </lineage>
</organism>